<accession>A0A0J8R6B3</accession>
<protein>
    <submittedName>
        <fullName evidence="1">Uncharacterized protein</fullName>
    </submittedName>
</protein>
<proteinExistence type="predicted"/>
<organism evidence="1 2">
    <name type="scientific">Coccidioides immitis RMSCC 3703</name>
    <dbReference type="NCBI Taxonomy" id="454286"/>
    <lineage>
        <taxon>Eukaryota</taxon>
        <taxon>Fungi</taxon>
        <taxon>Dikarya</taxon>
        <taxon>Ascomycota</taxon>
        <taxon>Pezizomycotina</taxon>
        <taxon>Eurotiomycetes</taxon>
        <taxon>Eurotiomycetidae</taxon>
        <taxon>Onygenales</taxon>
        <taxon>Onygenaceae</taxon>
        <taxon>Coccidioides</taxon>
    </lineage>
</organism>
<dbReference type="EMBL" id="DS268124">
    <property type="protein sequence ID" value="KMU80376.1"/>
    <property type="molecule type" value="Genomic_DNA"/>
</dbReference>
<evidence type="ECO:0000313" key="2">
    <source>
        <dbReference type="Proteomes" id="UP000054559"/>
    </source>
</evidence>
<dbReference type="AlphaFoldDB" id="A0A0J8R6B3"/>
<reference evidence="2" key="1">
    <citation type="journal article" date="2010" name="Genome Res.">
        <title>Population genomic sequencing of Coccidioides fungi reveals recent hybridization and transposon control.</title>
        <authorList>
            <person name="Neafsey D.E."/>
            <person name="Barker B.M."/>
            <person name="Sharpton T.J."/>
            <person name="Stajich J.E."/>
            <person name="Park D.J."/>
            <person name="Whiston E."/>
            <person name="Hung C.-Y."/>
            <person name="McMahan C."/>
            <person name="White J."/>
            <person name="Sykes S."/>
            <person name="Heiman D."/>
            <person name="Young S."/>
            <person name="Zeng Q."/>
            <person name="Abouelleil A."/>
            <person name="Aftuck L."/>
            <person name="Bessette D."/>
            <person name="Brown A."/>
            <person name="FitzGerald M."/>
            <person name="Lui A."/>
            <person name="Macdonald J.P."/>
            <person name="Priest M."/>
            <person name="Orbach M.J."/>
            <person name="Galgiani J.N."/>
            <person name="Kirkland T.N."/>
            <person name="Cole G.T."/>
            <person name="Birren B.W."/>
            <person name="Henn M.R."/>
            <person name="Taylor J.W."/>
            <person name="Rounsley S.D."/>
        </authorList>
    </citation>
    <scope>NUCLEOTIDE SEQUENCE [LARGE SCALE GENOMIC DNA]</scope>
    <source>
        <strain evidence="2">RMSCC 3703</strain>
    </source>
</reference>
<dbReference type="Proteomes" id="UP000054559">
    <property type="component" value="Unassembled WGS sequence"/>
</dbReference>
<sequence length="120" mass="13113">MTQRIKVSDLFPSKLYCLRRVRSHHTSQMQSNAAVYTIGFPPSVQCSNSQRYHAIPHGSIAAHIETFQPSSQNQATVSGGTSPCCPNLSSEELIHSANLPTCLAPDRGKWCFRIVADAGL</sequence>
<name>A0A0J8R6B3_COCIT</name>
<evidence type="ECO:0000313" key="1">
    <source>
        <dbReference type="EMBL" id="KMU80376.1"/>
    </source>
</evidence>
<gene>
    <name evidence="1" type="ORF">CISG_02227</name>
</gene>